<dbReference type="InterPro" id="IPR036047">
    <property type="entry name" value="F-box-like_dom_sf"/>
</dbReference>
<organism evidence="1 2">
    <name type="scientific">Hohenbuehelia grisea</name>
    <dbReference type="NCBI Taxonomy" id="104357"/>
    <lineage>
        <taxon>Eukaryota</taxon>
        <taxon>Fungi</taxon>
        <taxon>Dikarya</taxon>
        <taxon>Basidiomycota</taxon>
        <taxon>Agaricomycotina</taxon>
        <taxon>Agaricomycetes</taxon>
        <taxon>Agaricomycetidae</taxon>
        <taxon>Agaricales</taxon>
        <taxon>Pleurotineae</taxon>
        <taxon>Pleurotaceae</taxon>
        <taxon>Hohenbuehelia</taxon>
    </lineage>
</organism>
<dbReference type="EMBL" id="JASNQZ010000015">
    <property type="protein sequence ID" value="KAL0946711.1"/>
    <property type="molecule type" value="Genomic_DNA"/>
</dbReference>
<gene>
    <name evidence="1" type="ORF">HGRIS_012898</name>
</gene>
<comment type="caution">
    <text evidence="1">The sequence shown here is derived from an EMBL/GenBank/DDBJ whole genome shotgun (WGS) entry which is preliminary data.</text>
</comment>
<evidence type="ECO:0000313" key="1">
    <source>
        <dbReference type="EMBL" id="KAL0946711.1"/>
    </source>
</evidence>
<accession>A0ABR3ITP4</accession>
<proteinExistence type="predicted"/>
<name>A0ABR3ITP4_9AGAR</name>
<sequence>MHPYTHSYTVSPYSAQASAFAGARNMPPPLQRLPHEIMLHVGDNLDGKSLARWAMASRAAYDVIHGPHGSKHKYRIELAKAGMVDGGTGMPHSELLKRLLFYTTAWRDSASSIHELTLRNVGRHTVFMGDQMVPSGPSFCGVSGGYLYQVTGYTIELWQLFSHRNVGQVDVAPPPPRYAQFISQVPIQAIAIDPAQDLLVLLDFGLPELCFHFKQLSSFRPHPEAHNPDIMIEETSRRDLVVRQMEVCGNTIGVLFAPDERNCFKFKTRRPMHFAEWREGSVMDLLGVRIPWSFYFITEFIVLVTDYTRPKGEPEPRPFIWLFDTRPGGRVVPTRGTMLPFPWFGPAFRGRQPRKMSFVRNATSPMTTVYPAPAPFHYDLNKRLVGIKLSFGPHEAERPLGFPQETISIFRATTILSARPNDPTWFSQCIAFAPCPGTDLAFIGNKLFSAIRYAEHALIAIAVQELHDDVYSPQMFVPGTVSLQDRHKVSLNGKFMWSFSEKFGKAYVTEDNIVFLSDNETMFTPSVLKVTAVNY</sequence>
<dbReference type="Proteomes" id="UP001556367">
    <property type="component" value="Unassembled WGS sequence"/>
</dbReference>
<dbReference type="SUPFAM" id="SSF81383">
    <property type="entry name" value="F-box domain"/>
    <property type="match status" value="1"/>
</dbReference>
<evidence type="ECO:0008006" key="3">
    <source>
        <dbReference type="Google" id="ProtNLM"/>
    </source>
</evidence>
<reference evidence="2" key="1">
    <citation type="submission" date="2024-06" db="EMBL/GenBank/DDBJ databases">
        <title>Multi-omics analyses provide insights into the biosynthesis of the anticancer antibiotic pleurotin in Hohenbuehelia grisea.</title>
        <authorList>
            <person name="Weaver J.A."/>
            <person name="Alberti F."/>
        </authorList>
    </citation>
    <scope>NUCLEOTIDE SEQUENCE [LARGE SCALE GENOMIC DNA]</scope>
    <source>
        <strain evidence="2">T-177</strain>
    </source>
</reference>
<keyword evidence="2" id="KW-1185">Reference proteome</keyword>
<protein>
    <recommendedName>
        <fullName evidence="3">F-box domain-containing protein</fullName>
    </recommendedName>
</protein>
<evidence type="ECO:0000313" key="2">
    <source>
        <dbReference type="Proteomes" id="UP001556367"/>
    </source>
</evidence>